<dbReference type="AlphaFoldDB" id="A0A6J4SPS9"/>
<feature type="domain" description="DNA-binding protein H-NS-like C-terminal" evidence="2">
    <location>
        <begin position="148"/>
        <end position="195"/>
    </location>
</feature>
<dbReference type="SMART" id="SM00528">
    <property type="entry name" value="HNS"/>
    <property type="match status" value="1"/>
</dbReference>
<gene>
    <name evidence="3" type="ORF">AVDCRST_MAG31-367</name>
</gene>
<feature type="compositionally biased region" description="Low complexity" evidence="1">
    <location>
        <begin position="76"/>
        <end position="98"/>
    </location>
</feature>
<reference evidence="3" key="1">
    <citation type="submission" date="2020-02" db="EMBL/GenBank/DDBJ databases">
        <authorList>
            <person name="Meier V. D."/>
        </authorList>
    </citation>
    <scope>NUCLEOTIDE SEQUENCE</scope>
    <source>
        <strain evidence="3">AVDCRST_MAG31</strain>
    </source>
</reference>
<dbReference type="EMBL" id="CADCWA010000024">
    <property type="protein sequence ID" value="CAA9501300.1"/>
    <property type="molecule type" value="Genomic_DNA"/>
</dbReference>
<evidence type="ECO:0000256" key="1">
    <source>
        <dbReference type="SAM" id="MobiDB-lite"/>
    </source>
</evidence>
<dbReference type="GO" id="GO:0003677">
    <property type="term" value="F:DNA binding"/>
    <property type="evidence" value="ECO:0007669"/>
    <property type="project" value="InterPro"/>
</dbReference>
<dbReference type="Gene3D" id="4.10.430.10">
    <property type="entry name" value="Histone-like protein H-NS, C-terminal domain"/>
    <property type="match status" value="1"/>
</dbReference>
<feature type="region of interest" description="Disordered" evidence="1">
    <location>
        <begin position="76"/>
        <end position="105"/>
    </location>
</feature>
<feature type="compositionally biased region" description="Basic and acidic residues" evidence="1">
    <location>
        <begin position="137"/>
        <end position="157"/>
    </location>
</feature>
<accession>A0A6J4SPS9</accession>
<organism evidence="3">
    <name type="scientific">uncultured Sphingomonas sp</name>
    <dbReference type="NCBI Taxonomy" id="158754"/>
    <lineage>
        <taxon>Bacteria</taxon>
        <taxon>Pseudomonadati</taxon>
        <taxon>Pseudomonadota</taxon>
        <taxon>Alphaproteobacteria</taxon>
        <taxon>Sphingomonadales</taxon>
        <taxon>Sphingomonadaceae</taxon>
        <taxon>Sphingomonas</taxon>
        <taxon>environmental samples</taxon>
    </lineage>
</organism>
<name>A0A6J4SPS9_9SPHN</name>
<sequence length="196" mass="21393">MQLSYDKVAAARACGIEFPPASPAQVQRLSMQRKVFEIDGQPHLATRDGSFFETAGTLERLIAGELDAQQQADLAAWEAGGTAEPSAAPAPAQVASEPAEQRDTFEDAKAALRAELERRAAELGIAPRELFSPDKQQASREKEASRARKPRENEGAKRAVKYRSPTGEEWSGRGREPGWLKALIAHGHSKDEYRVG</sequence>
<dbReference type="RefSeq" id="WP_294167755.1">
    <property type="nucleotide sequence ID" value="NZ_CADCWA010000024.1"/>
</dbReference>
<dbReference type="Pfam" id="PF00816">
    <property type="entry name" value="Histone_HNS"/>
    <property type="match status" value="1"/>
</dbReference>
<proteinExistence type="predicted"/>
<dbReference type="InterPro" id="IPR037150">
    <property type="entry name" value="H-NS_C_dom_sf"/>
</dbReference>
<protein>
    <recommendedName>
        <fullName evidence="2">DNA-binding protein H-NS-like C-terminal domain-containing protein</fullName>
    </recommendedName>
</protein>
<evidence type="ECO:0000313" key="3">
    <source>
        <dbReference type="EMBL" id="CAA9501300.1"/>
    </source>
</evidence>
<dbReference type="InterPro" id="IPR027444">
    <property type="entry name" value="H-NS_C_dom"/>
</dbReference>
<evidence type="ECO:0000259" key="2">
    <source>
        <dbReference type="SMART" id="SM00528"/>
    </source>
</evidence>
<feature type="region of interest" description="Disordered" evidence="1">
    <location>
        <begin position="125"/>
        <end position="178"/>
    </location>
</feature>
<dbReference type="SUPFAM" id="SSF81273">
    <property type="entry name" value="H-NS histone-like proteins"/>
    <property type="match status" value="1"/>
</dbReference>